<accession>A0A059NYZ8</accession>
<dbReference type="InterPro" id="IPR006146">
    <property type="entry name" value="5'-Nucleotdase_CS"/>
</dbReference>
<evidence type="ECO:0000256" key="2">
    <source>
        <dbReference type="ARBA" id="ARBA00001730"/>
    </source>
</evidence>
<feature type="domain" description="SLH" evidence="12">
    <location>
        <begin position="729"/>
        <end position="784"/>
    </location>
</feature>
<dbReference type="AlphaFoldDB" id="A0A059NYZ8"/>
<comment type="subcellular location">
    <subcellularLocation>
        <location evidence="4">Cell envelope</location>
    </subcellularLocation>
</comment>
<dbReference type="PROSITE" id="PS51272">
    <property type="entry name" value="SLH"/>
    <property type="match status" value="3"/>
</dbReference>
<dbReference type="PANTHER" id="PTHR11575">
    <property type="entry name" value="5'-NUCLEOTIDASE-RELATED"/>
    <property type="match status" value="1"/>
</dbReference>
<dbReference type="InterPro" id="IPR041827">
    <property type="entry name" value="CpdB_N"/>
</dbReference>
<comment type="similarity">
    <text evidence="5">Belongs to the 5'-nucleotidase family.</text>
</comment>
<dbReference type="Gene3D" id="3.90.780.10">
    <property type="entry name" value="5'-Nucleotidase, C-terminal domain"/>
    <property type="match status" value="1"/>
</dbReference>
<dbReference type="SUPFAM" id="SSF55816">
    <property type="entry name" value="5'-nucleotidase (syn. UDP-sugar hydrolase), C-terminal domain"/>
    <property type="match status" value="1"/>
</dbReference>
<name>A0A059NYZ8_9BACI</name>
<evidence type="ECO:0000256" key="4">
    <source>
        <dbReference type="ARBA" id="ARBA00004196"/>
    </source>
</evidence>
<dbReference type="PRINTS" id="PR01607">
    <property type="entry name" value="APYRASEFAMLY"/>
</dbReference>
<dbReference type="InterPro" id="IPR001119">
    <property type="entry name" value="SLH_dom"/>
</dbReference>
<reference evidence="13 14" key="2">
    <citation type="submission" date="2014-05" db="EMBL/GenBank/DDBJ databases">
        <title>Draft genome sequence of Halobacillus karajensis HK-03.</title>
        <authorList>
            <person name="Khelaifia S."/>
            <person name="Croce O."/>
            <person name="Lagier J.C."/>
            <person name="Raoult D."/>
        </authorList>
    </citation>
    <scope>NUCLEOTIDE SEQUENCE [LARGE SCALE GENOMIC DNA]</scope>
    <source>
        <strain evidence="13 14">HD-03</strain>
    </source>
</reference>
<sequence length="840" mass="92975">MIVKKNQKQWWLRSVLGLGLAASVVFPSAVTAETDEDVVDLRLMETTDLHSHVMNYDYFSGQQDDTVGLVNTATLINKARDEVSNSLLFDNGDLIQGNPMADYVVDRNVLHEEGNIHPVYKAMNLLDYDAGNYGNHEFNYGLDFLKKAMAGSDFPYVNANVYQADGSDENYFDPYVILDREVVDQDGETHTIKVGVIGFVPPQIMTWDKDHLEGRVTTHDLKETAEKFIPEMKEAGADVVVGIAHSGLGSAEEYVKGAENQTYQLSTVDGFDALLFGHSHQTFPSEDYASLDGKHHIDLSRGTINGVPTTQAGFWGSDLGIIDLQLEKTDGEWDVVQGQSEARPIYDSETGEALVDPNQEIVDAVKHDHEETKDYVATPVGETETPLYSYFSQVLDDPTVQIVNDAQKSYIETYIQGTELEGLPVLSAAAPFKAGRDGIGDYTDIPAGGLAIKDTTSLYKYPNTVRATKINGAQVIEWLEWSAGQFNQIDPAAEEAQQLVKENTSTEPGFPSYNFDVMDGLTYQIDVTEPARYNNDGEKIHDSHRIMNVEFNGEPIDLEQEFLVATNNYRASSKFANPDGDNVVIESPDENRQVLVNYIRENGTINPQADGNWSFAPIEGDVTLTFESSPEGQGYAEEEEKVTYLETQSNGFAQYAVELSETDETVSFPDVPEGYWAEDEIKALATDGVIKGYPNGNFGPEDKLTRVQFAMLLTRELGLTAEGESPFKDVPERYQEEVTAAFEHGIVKGVSSDRFDPEALINREQMAAMVVRAYEYQSGEDYVPTGDLPYGDQNQIRIGFVDEVAAAYELELMIGIPGNKFAPKGTASRAEAATVVHRLR</sequence>
<keyword evidence="6" id="KW-0479">Metal-binding</keyword>
<keyword evidence="9" id="KW-0378">Hydrolase</keyword>
<dbReference type="Pfam" id="PF00395">
    <property type="entry name" value="SLH"/>
    <property type="match status" value="3"/>
</dbReference>
<evidence type="ECO:0000259" key="12">
    <source>
        <dbReference type="PROSITE" id="PS51272"/>
    </source>
</evidence>
<comment type="catalytic activity">
    <reaction evidence="1">
        <text>a ribonucleoside 3'-phosphate + H2O = a ribonucleoside + phosphate</text>
        <dbReference type="Rhea" id="RHEA:10144"/>
        <dbReference type="ChEBI" id="CHEBI:13197"/>
        <dbReference type="ChEBI" id="CHEBI:15377"/>
        <dbReference type="ChEBI" id="CHEBI:18254"/>
        <dbReference type="ChEBI" id="CHEBI:43474"/>
        <dbReference type="EC" id="3.1.3.6"/>
    </reaction>
</comment>
<dbReference type="EMBL" id="CCDI010000001">
    <property type="protein sequence ID" value="CDQ22933.1"/>
    <property type="molecule type" value="Genomic_DNA"/>
</dbReference>
<dbReference type="NCBIfam" id="NF006938">
    <property type="entry name" value="PRK09420.1"/>
    <property type="match status" value="1"/>
</dbReference>
<organism evidence="13 14">
    <name type="scientific">Halobacillus karajensis</name>
    <dbReference type="NCBI Taxonomy" id="195088"/>
    <lineage>
        <taxon>Bacteria</taxon>
        <taxon>Bacillati</taxon>
        <taxon>Bacillota</taxon>
        <taxon>Bacilli</taxon>
        <taxon>Bacillales</taxon>
        <taxon>Bacillaceae</taxon>
        <taxon>Halobacillus</taxon>
    </lineage>
</organism>
<evidence type="ECO:0000256" key="1">
    <source>
        <dbReference type="ARBA" id="ARBA00000527"/>
    </source>
</evidence>
<dbReference type="InterPro" id="IPR004843">
    <property type="entry name" value="Calcineurin-like_PHP"/>
</dbReference>
<evidence type="ECO:0000256" key="5">
    <source>
        <dbReference type="ARBA" id="ARBA00006654"/>
    </source>
</evidence>
<dbReference type="InterPro" id="IPR008334">
    <property type="entry name" value="5'-Nucleotdase_C"/>
</dbReference>
<comment type="caution">
    <text evidence="13">The sequence shown here is derived from an EMBL/GenBank/DDBJ whole genome shotgun (WGS) entry which is preliminary data.</text>
</comment>
<evidence type="ECO:0000256" key="10">
    <source>
        <dbReference type="ARBA" id="ARBA00023268"/>
    </source>
</evidence>
<feature type="chain" id="PRO_5001578662" evidence="11">
    <location>
        <begin position="33"/>
        <end position="840"/>
    </location>
</feature>
<dbReference type="Proteomes" id="UP000028868">
    <property type="component" value="Unassembled WGS sequence"/>
</dbReference>
<dbReference type="GO" id="GO:0009166">
    <property type="term" value="P:nucleotide catabolic process"/>
    <property type="evidence" value="ECO:0007669"/>
    <property type="project" value="InterPro"/>
</dbReference>
<gene>
    <name evidence="13" type="primary">cpdB</name>
    <name evidence="13" type="ORF">BN983_01152</name>
</gene>
<dbReference type="GO" id="GO:0008663">
    <property type="term" value="F:2',3'-cyclic-nucleotide 2'-phosphodiesterase activity"/>
    <property type="evidence" value="ECO:0007669"/>
    <property type="project" value="UniProtKB-EC"/>
</dbReference>
<dbReference type="Pfam" id="PF02872">
    <property type="entry name" value="5_nucleotid_C"/>
    <property type="match status" value="1"/>
</dbReference>
<keyword evidence="8" id="KW-0547">Nucleotide-binding</keyword>
<evidence type="ECO:0000313" key="14">
    <source>
        <dbReference type="Proteomes" id="UP000028868"/>
    </source>
</evidence>
<dbReference type="SUPFAM" id="SSF56300">
    <property type="entry name" value="Metallo-dependent phosphatases"/>
    <property type="match status" value="1"/>
</dbReference>
<dbReference type="GO" id="GO:0008254">
    <property type="term" value="F:3'-nucleotidase activity"/>
    <property type="evidence" value="ECO:0007669"/>
    <property type="project" value="UniProtKB-EC"/>
</dbReference>
<evidence type="ECO:0000256" key="11">
    <source>
        <dbReference type="SAM" id="SignalP"/>
    </source>
</evidence>
<protein>
    <submittedName>
        <fullName evidence="13">2',3'-cyclic-nucleotide 2'-phosphodiesterase/3'-nucleotidase</fullName>
    </submittedName>
</protein>
<evidence type="ECO:0000256" key="7">
    <source>
        <dbReference type="ARBA" id="ARBA00022729"/>
    </source>
</evidence>
<reference evidence="14" key="1">
    <citation type="submission" date="2014-03" db="EMBL/GenBank/DDBJ databases">
        <authorList>
            <person name="Urmite Genomes U."/>
        </authorList>
    </citation>
    <scope>NUCLEOTIDE SEQUENCE [LARGE SCALE GENOMIC DNA]</scope>
    <source>
        <strain evidence="14">HD-03</strain>
    </source>
</reference>
<proteinExistence type="inferred from homology"/>
<evidence type="ECO:0000256" key="8">
    <source>
        <dbReference type="ARBA" id="ARBA00022741"/>
    </source>
</evidence>
<evidence type="ECO:0000256" key="6">
    <source>
        <dbReference type="ARBA" id="ARBA00022723"/>
    </source>
</evidence>
<dbReference type="PROSITE" id="PS00785">
    <property type="entry name" value="5_NUCLEOTIDASE_1"/>
    <property type="match status" value="1"/>
</dbReference>
<feature type="signal peptide" evidence="11">
    <location>
        <begin position="1"/>
        <end position="32"/>
    </location>
</feature>
<dbReference type="Pfam" id="PF00149">
    <property type="entry name" value="Metallophos"/>
    <property type="match status" value="1"/>
</dbReference>
<keyword evidence="10" id="KW-0511">Multifunctional enzyme</keyword>
<comment type="cofactor">
    <cofactor evidence="3">
        <name>a divalent metal cation</name>
        <dbReference type="ChEBI" id="CHEBI:60240"/>
    </cofactor>
</comment>
<dbReference type="Gene3D" id="3.60.21.10">
    <property type="match status" value="1"/>
</dbReference>
<feature type="domain" description="SLH" evidence="12">
    <location>
        <begin position="787"/>
        <end position="840"/>
    </location>
</feature>
<dbReference type="GO" id="GO:0030288">
    <property type="term" value="C:outer membrane-bounded periplasmic space"/>
    <property type="evidence" value="ECO:0007669"/>
    <property type="project" value="TreeGrafter"/>
</dbReference>
<dbReference type="PANTHER" id="PTHR11575:SF6">
    <property type="entry name" value="2',3'-CYCLIC-NUCLEOTIDE 2'-PHOSPHODIESTERASE_3'-NUCLEOTIDASE"/>
    <property type="match status" value="1"/>
</dbReference>
<dbReference type="InterPro" id="IPR006179">
    <property type="entry name" value="5_nucleotidase/apyrase"/>
</dbReference>
<evidence type="ECO:0000313" key="13">
    <source>
        <dbReference type="EMBL" id="CDQ22933.1"/>
    </source>
</evidence>
<evidence type="ECO:0000256" key="9">
    <source>
        <dbReference type="ARBA" id="ARBA00022801"/>
    </source>
</evidence>
<comment type="catalytic activity">
    <reaction evidence="2">
        <text>a nucleoside 2',3'-cyclic phosphate + H2O = a nucleoside 3'-phosphate + H(+)</text>
        <dbReference type="Rhea" id="RHEA:19621"/>
        <dbReference type="ChEBI" id="CHEBI:15377"/>
        <dbReference type="ChEBI" id="CHEBI:15378"/>
        <dbReference type="ChEBI" id="CHEBI:66949"/>
        <dbReference type="ChEBI" id="CHEBI:66954"/>
        <dbReference type="EC" id="3.1.4.16"/>
    </reaction>
</comment>
<feature type="domain" description="SLH" evidence="12">
    <location>
        <begin position="664"/>
        <end position="727"/>
    </location>
</feature>
<keyword evidence="7 11" id="KW-0732">Signal</keyword>
<dbReference type="GO" id="GO:0000166">
    <property type="term" value="F:nucleotide binding"/>
    <property type="evidence" value="ECO:0007669"/>
    <property type="project" value="UniProtKB-KW"/>
</dbReference>
<dbReference type="CDD" id="cd07410">
    <property type="entry name" value="MPP_CpdB_N"/>
    <property type="match status" value="1"/>
</dbReference>
<evidence type="ECO:0000256" key="3">
    <source>
        <dbReference type="ARBA" id="ARBA00001968"/>
    </source>
</evidence>
<keyword evidence="14" id="KW-1185">Reference proteome</keyword>
<dbReference type="InterPro" id="IPR036907">
    <property type="entry name" value="5'-Nucleotdase_C_sf"/>
</dbReference>
<dbReference type="InterPro" id="IPR029052">
    <property type="entry name" value="Metallo-depent_PP-like"/>
</dbReference>
<dbReference type="GO" id="GO:0046872">
    <property type="term" value="F:metal ion binding"/>
    <property type="evidence" value="ECO:0007669"/>
    <property type="project" value="UniProtKB-KW"/>
</dbReference>